<dbReference type="NCBIfam" id="NF040521">
    <property type="entry name" value="C45_proenzyme"/>
    <property type="match status" value="1"/>
</dbReference>
<accession>A0AB39HJY7</accession>
<feature type="domain" description="Peptidase C45 hydrolase" evidence="1">
    <location>
        <begin position="117"/>
        <end position="342"/>
    </location>
</feature>
<dbReference type="RefSeq" id="WP_368653113.1">
    <property type="nucleotide sequence ID" value="NZ_CP162599.1"/>
</dbReference>
<reference evidence="2" key="1">
    <citation type="submission" date="2024-07" db="EMBL/GenBank/DDBJ databases">
        <title>Halotolerant mesophilic bacterium Ornithinibacillus sp. 4-3, sp. nov., isolated from soil.</title>
        <authorList>
            <person name="Sidarenka A.V."/>
            <person name="Guliayeva D.E."/>
            <person name="Leanovich S.I."/>
            <person name="Hileuskaya K.S."/>
            <person name="Akhremchuk A.E."/>
            <person name="Sikolenko M.A."/>
            <person name="Valentovich L.N."/>
        </authorList>
    </citation>
    <scope>NUCLEOTIDE SEQUENCE</scope>
    <source>
        <strain evidence="2">4-3</strain>
    </source>
</reference>
<gene>
    <name evidence="2" type="ORF">AB4Y30_15670</name>
</gene>
<name>A0AB39HJY7_9BACI</name>
<protein>
    <submittedName>
        <fullName evidence="2">C45 family autoproteolytic acyltransferase/hydrolase</fullName>
    </submittedName>
</protein>
<dbReference type="Gene3D" id="3.60.60.10">
    <property type="entry name" value="Penicillin V Acylase, Chain A"/>
    <property type="match status" value="1"/>
</dbReference>
<dbReference type="GO" id="GO:0016746">
    <property type="term" value="F:acyltransferase activity"/>
    <property type="evidence" value="ECO:0007669"/>
    <property type="project" value="UniProtKB-KW"/>
</dbReference>
<dbReference type="InterPro" id="IPR047801">
    <property type="entry name" value="Peptidase_C45"/>
</dbReference>
<dbReference type="PANTHER" id="PTHR34180">
    <property type="entry name" value="PEPTIDASE C45"/>
    <property type="match status" value="1"/>
</dbReference>
<organism evidence="2">
    <name type="scientific">Ornithinibacillus sp. 4-3</name>
    <dbReference type="NCBI Taxonomy" id="3231488"/>
    <lineage>
        <taxon>Bacteria</taxon>
        <taxon>Bacillati</taxon>
        <taxon>Bacillota</taxon>
        <taxon>Bacilli</taxon>
        <taxon>Bacillales</taxon>
        <taxon>Bacillaceae</taxon>
        <taxon>Ornithinibacillus</taxon>
    </lineage>
</organism>
<dbReference type="AlphaFoldDB" id="A0AB39HJY7"/>
<dbReference type="InterPro" id="IPR047794">
    <property type="entry name" value="C45_proenzyme-like"/>
</dbReference>
<sequence length="352" mass="38988">MGMENEKKIILKGTPYEIGFQHGEAVKEKIHTSIQTYAKMFEDTAFITWQQAIEKAKQHLDAIEKYNSRYLDEMEGLAKGAGVTFEDILALNARSEIALTNAPDGCTTFALSKPKTTKTWLAQNWDWRASQIDSLVYLQIEQKGLPIIEMITEAGIIGKIGCNSAGVGVGLNALITNVWGVKVPIHLGLRAILESTSLKEAVKKVDHNQMASPAHFMIASAAEGMVSMEVSPIQTDTIQTVNGMLTHTNHLCSANMLKLIQETPIPDSTSRLETIDRLVEGIDKRDLTADDFFHVLANHEGYPSSICRHPDPTQPIQMQTRTVFSIAMNLTDRKLTWLKGNPCEHGYGEGRP</sequence>
<evidence type="ECO:0000259" key="1">
    <source>
        <dbReference type="Pfam" id="PF03417"/>
    </source>
</evidence>
<evidence type="ECO:0000313" key="2">
    <source>
        <dbReference type="EMBL" id="XDK32424.1"/>
    </source>
</evidence>
<keyword evidence="2" id="KW-0012">Acyltransferase</keyword>
<dbReference type="EMBL" id="CP162599">
    <property type="protein sequence ID" value="XDK32424.1"/>
    <property type="molecule type" value="Genomic_DNA"/>
</dbReference>
<dbReference type="Gene3D" id="1.10.10.2120">
    <property type="match status" value="1"/>
</dbReference>
<dbReference type="PANTHER" id="PTHR34180:SF1">
    <property type="entry name" value="BETA-ALANYL-DOPAMINE_CARCININE HYDROLASE"/>
    <property type="match status" value="1"/>
</dbReference>
<dbReference type="InterPro" id="IPR005079">
    <property type="entry name" value="Peptidase_C45_hydrolase"/>
</dbReference>
<keyword evidence="2" id="KW-0808">Transferase</keyword>
<dbReference type="Pfam" id="PF03417">
    <property type="entry name" value="AAT"/>
    <property type="match status" value="1"/>
</dbReference>
<proteinExistence type="predicted"/>